<evidence type="ECO:0000313" key="1">
    <source>
        <dbReference type="EMBL" id="KAI8530515.1"/>
    </source>
</evidence>
<dbReference type="Proteomes" id="UP001062846">
    <property type="component" value="Chromosome 11"/>
</dbReference>
<comment type="caution">
    <text evidence="1">The sequence shown here is derived from an EMBL/GenBank/DDBJ whole genome shotgun (WGS) entry which is preliminary data.</text>
</comment>
<gene>
    <name evidence="1" type="ORF">RHMOL_Rhmol11G0065200</name>
</gene>
<sequence>MTGFDINELCLFLNAKLPKKFKPIDFTKFDGIGDPKTHLTGYIGALSMWGVEKDALAQMFSQSLVGHALHSFTSLDQTRRQS</sequence>
<accession>A0ACC0LP75</accession>
<organism evidence="1 2">
    <name type="scientific">Rhododendron molle</name>
    <name type="common">Chinese azalea</name>
    <name type="synonym">Azalea mollis</name>
    <dbReference type="NCBI Taxonomy" id="49168"/>
    <lineage>
        <taxon>Eukaryota</taxon>
        <taxon>Viridiplantae</taxon>
        <taxon>Streptophyta</taxon>
        <taxon>Embryophyta</taxon>
        <taxon>Tracheophyta</taxon>
        <taxon>Spermatophyta</taxon>
        <taxon>Magnoliopsida</taxon>
        <taxon>eudicotyledons</taxon>
        <taxon>Gunneridae</taxon>
        <taxon>Pentapetalae</taxon>
        <taxon>asterids</taxon>
        <taxon>Ericales</taxon>
        <taxon>Ericaceae</taxon>
        <taxon>Ericoideae</taxon>
        <taxon>Rhodoreae</taxon>
        <taxon>Rhododendron</taxon>
    </lineage>
</organism>
<dbReference type="EMBL" id="CM046398">
    <property type="protein sequence ID" value="KAI8530515.1"/>
    <property type="molecule type" value="Genomic_DNA"/>
</dbReference>
<keyword evidence="2" id="KW-1185">Reference proteome</keyword>
<protein>
    <submittedName>
        <fullName evidence="1">Uncharacterized protein</fullName>
    </submittedName>
</protein>
<reference evidence="1" key="1">
    <citation type="submission" date="2022-02" db="EMBL/GenBank/DDBJ databases">
        <title>Plant Genome Project.</title>
        <authorList>
            <person name="Zhang R.-G."/>
        </authorList>
    </citation>
    <scope>NUCLEOTIDE SEQUENCE</scope>
    <source>
        <strain evidence="1">AT1</strain>
    </source>
</reference>
<proteinExistence type="predicted"/>
<name>A0ACC0LP75_RHOML</name>
<evidence type="ECO:0000313" key="2">
    <source>
        <dbReference type="Proteomes" id="UP001062846"/>
    </source>
</evidence>